<evidence type="ECO:0000313" key="11">
    <source>
        <dbReference type="EnsemblMetazoa" id="G8925.1:cds"/>
    </source>
</evidence>
<feature type="compositionally biased region" description="Low complexity" evidence="9">
    <location>
        <begin position="812"/>
        <end position="823"/>
    </location>
</feature>
<feature type="compositionally biased region" description="Polar residues" evidence="9">
    <location>
        <begin position="197"/>
        <end position="217"/>
    </location>
</feature>
<accession>A0A8W8NR45</accession>
<feature type="region of interest" description="Disordered" evidence="9">
    <location>
        <begin position="195"/>
        <end position="243"/>
    </location>
</feature>
<keyword evidence="3" id="KW-0808">Transferase</keyword>
<organism evidence="11 12">
    <name type="scientific">Magallana gigas</name>
    <name type="common">Pacific oyster</name>
    <name type="synonym">Crassostrea gigas</name>
    <dbReference type="NCBI Taxonomy" id="29159"/>
    <lineage>
        <taxon>Eukaryota</taxon>
        <taxon>Metazoa</taxon>
        <taxon>Spiralia</taxon>
        <taxon>Lophotrochozoa</taxon>
        <taxon>Mollusca</taxon>
        <taxon>Bivalvia</taxon>
        <taxon>Autobranchia</taxon>
        <taxon>Pteriomorphia</taxon>
        <taxon>Ostreida</taxon>
        <taxon>Ostreoidea</taxon>
        <taxon>Ostreidae</taxon>
        <taxon>Magallana</taxon>
    </lineage>
</organism>
<keyword evidence="12" id="KW-1185">Reference proteome</keyword>
<feature type="compositionally biased region" description="Basic and acidic residues" evidence="9">
    <location>
        <begin position="540"/>
        <end position="553"/>
    </location>
</feature>
<feature type="compositionally biased region" description="Polar residues" evidence="9">
    <location>
        <begin position="496"/>
        <end position="508"/>
    </location>
</feature>
<dbReference type="EnsemblMetazoa" id="G8925.1">
    <property type="protein sequence ID" value="G8925.1:cds"/>
    <property type="gene ID" value="G8925"/>
</dbReference>
<feature type="compositionally biased region" description="Basic and acidic residues" evidence="9">
    <location>
        <begin position="594"/>
        <end position="607"/>
    </location>
</feature>
<evidence type="ECO:0000256" key="7">
    <source>
        <dbReference type="ARBA" id="ARBA00022833"/>
    </source>
</evidence>
<evidence type="ECO:0000256" key="3">
    <source>
        <dbReference type="ARBA" id="ARBA00022679"/>
    </source>
</evidence>
<dbReference type="InterPro" id="IPR013083">
    <property type="entry name" value="Znf_RING/FYVE/PHD"/>
</dbReference>
<feature type="region of interest" description="Disordered" evidence="9">
    <location>
        <begin position="77"/>
        <end position="103"/>
    </location>
</feature>
<dbReference type="InterPro" id="IPR001841">
    <property type="entry name" value="Znf_RING"/>
</dbReference>
<comment type="catalytic activity">
    <reaction evidence="1">
        <text>S-ubiquitinyl-[E2 ubiquitin-conjugating enzyme]-L-cysteine + [acceptor protein]-L-lysine = [E2 ubiquitin-conjugating enzyme]-L-cysteine + N(6)-ubiquitinyl-[acceptor protein]-L-lysine.</text>
        <dbReference type="EC" id="2.3.2.27"/>
    </reaction>
</comment>
<dbReference type="SUPFAM" id="SSF57850">
    <property type="entry name" value="RING/U-box"/>
    <property type="match status" value="1"/>
</dbReference>
<evidence type="ECO:0000256" key="8">
    <source>
        <dbReference type="PROSITE-ProRule" id="PRU00175"/>
    </source>
</evidence>
<dbReference type="PROSITE" id="PS50089">
    <property type="entry name" value="ZF_RING_2"/>
    <property type="match status" value="1"/>
</dbReference>
<name>A0A8W8NR45_MAGGI</name>
<dbReference type="Gene3D" id="3.30.40.10">
    <property type="entry name" value="Zinc/RING finger domain, C3HC4 (zinc finger)"/>
    <property type="match status" value="1"/>
</dbReference>
<evidence type="ECO:0000256" key="2">
    <source>
        <dbReference type="ARBA" id="ARBA00012483"/>
    </source>
</evidence>
<dbReference type="GO" id="GO:0008270">
    <property type="term" value="F:zinc ion binding"/>
    <property type="evidence" value="ECO:0007669"/>
    <property type="project" value="UniProtKB-KW"/>
</dbReference>
<feature type="region of interest" description="Disordered" evidence="9">
    <location>
        <begin position="520"/>
        <end position="738"/>
    </location>
</feature>
<dbReference type="PANTHER" id="PTHR22937">
    <property type="entry name" value="E3 UBIQUITIN-PROTEIN LIGASE RNF165"/>
    <property type="match status" value="1"/>
</dbReference>
<feature type="region of interest" description="Disordered" evidence="9">
    <location>
        <begin position="791"/>
        <end position="877"/>
    </location>
</feature>
<reference evidence="11" key="1">
    <citation type="submission" date="2022-08" db="UniProtKB">
        <authorList>
            <consortium name="EnsemblMetazoa"/>
        </authorList>
    </citation>
    <scope>IDENTIFICATION</scope>
    <source>
        <strain evidence="11">05x7-T-G4-1.051#20</strain>
    </source>
</reference>
<feature type="region of interest" description="Disordered" evidence="9">
    <location>
        <begin position="437"/>
        <end position="508"/>
    </location>
</feature>
<keyword evidence="6" id="KW-0833">Ubl conjugation pathway</keyword>
<dbReference type="Pfam" id="PF13639">
    <property type="entry name" value="zf-RING_2"/>
    <property type="match status" value="1"/>
</dbReference>
<feature type="domain" description="RING-type" evidence="10">
    <location>
        <begin position="1110"/>
        <end position="1151"/>
    </location>
</feature>
<feature type="compositionally biased region" description="Low complexity" evidence="9">
    <location>
        <begin position="701"/>
        <end position="719"/>
    </location>
</feature>
<evidence type="ECO:0000313" key="12">
    <source>
        <dbReference type="Proteomes" id="UP000005408"/>
    </source>
</evidence>
<evidence type="ECO:0000259" key="10">
    <source>
        <dbReference type="PROSITE" id="PS50089"/>
    </source>
</evidence>
<evidence type="ECO:0000256" key="6">
    <source>
        <dbReference type="ARBA" id="ARBA00022786"/>
    </source>
</evidence>
<dbReference type="Proteomes" id="UP000005408">
    <property type="component" value="Unassembled WGS sequence"/>
</dbReference>
<evidence type="ECO:0000256" key="5">
    <source>
        <dbReference type="ARBA" id="ARBA00022771"/>
    </source>
</evidence>
<dbReference type="EC" id="2.3.2.27" evidence="2"/>
<feature type="compositionally biased region" description="Basic residues" evidence="9">
    <location>
        <begin position="827"/>
        <end position="844"/>
    </location>
</feature>
<dbReference type="GO" id="GO:0005634">
    <property type="term" value="C:nucleus"/>
    <property type="evidence" value="ECO:0007669"/>
    <property type="project" value="TreeGrafter"/>
</dbReference>
<keyword evidence="5 8" id="KW-0863">Zinc-finger</keyword>
<sequence>MLSKCKLKGKLWPKNHPTEVLCFIIIQSQTTFYSLPVSQDGDHRKLIFANKNNIFFTETTTNGEMDPDVLQLTPEATTPSASWVPDGPFPQLKTENETSKPDSPLLAEGASPLLVDNGPLSGPLHIQTEAQAEAIAEQTIAITGDDGTWSENNDDVVSMETMSSNPTPVPDGGVEIAADRNMTDNFRSYMDHLSHLSPEQESSPGTSPWQRPSNSDNPVDMCSSDESVDSNRATQGSGEDADSSMLTFESWGEDTNPYDVYNPHNPYALFNLPTPSAHQQATTFNGFDYRTRVLPHEHERGGGFRRVGRLPAQLTPHNLVRERSAPRETIPPVPVGRVSPGLRVCSPPAIVRVGSQPHGERIVVAPLPEMETVTLGMLPNSAFRRPETLPGAETGDPNSRLEDRMEMNLDVGITEDPEEGNPMLCDSRLCVGTSPYPSCSKPTEETSKQHHLQCPNRGGLRGTHQKISRHSCGRGAHAHSHTRSLTDRRSPFCDHSQPSGSIPRNVPQSAIMNGQNVLQAESKPQRDLRPQGAGGSVSVLEHRSEGEGREVSDLLRPVVYDEEPGTPAKSRVDVLQSDSEGEELGSIDLTQSDLEERVGGEGAERTDSPIAPILPFDTEDPDSTYHSDDSDVEVIGVDAVDRYPRRRQESTGRATVVVDLTESDDDQENNRSSIMSFNVPPTSQPAPTEGRQPSAAPTSFPCSSGGSESAAGAPPSQAPMFQPIPRSYRQPPPAHVHPNFGVSMAHMCRSHDHGQQPCSGHGCNQHPAAHLLPCSERLGCAFHENGHPHVGVNHPSHLSAPHPGHTHMGGASHSNHGHPSSLPGHPPRSHGGMHPHPHLQRHTHGAQGACGGNCTHGVPPHMHPAAAPPQPPRAHIHHHHYHPPPILPPGVVPFLLPQQPIPDMSTRNIEGMPLFQHNSISSASCLQNAAPPPLMNWPRSQPQLTPGQGGASFSGQRGATPNPHPHPHHTPEAMQTSCGQTQLNAGPQHHQHLHHHLHHYHHPPRIHHIPITPGMPSDFAPIPQIPPIHPHALPAFTYQFANYNLPRNLQLRMGRMMMPHRPTYEELLSLEERLGHVNRGATQDVIEMNTLPYKYKKMKKDGDDDHQEKCTICLSEFEIEEDVRRLPCMHLFHIPCVDQWLTTNKKCPICRVDIEAGSKGHVARE</sequence>
<dbReference type="AlphaFoldDB" id="A0A8W8NR45"/>
<dbReference type="GO" id="GO:0061630">
    <property type="term" value="F:ubiquitin protein ligase activity"/>
    <property type="evidence" value="ECO:0007669"/>
    <property type="project" value="UniProtKB-EC"/>
</dbReference>
<evidence type="ECO:0000256" key="9">
    <source>
        <dbReference type="SAM" id="MobiDB-lite"/>
    </source>
</evidence>
<evidence type="ECO:0000256" key="1">
    <source>
        <dbReference type="ARBA" id="ARBA00000900"/>
    </source>
</evidence>
<keyword evidence="4" id="KW-0479">Metal-binding</keyword>
<dbReference type="InterPro" id="IPR045191">
    <property type="entry name" value="MBR1/2-like"/>
</dbReference>
<feature type="compositionally biased region" description="Polar residues" evidence="9">
    <location>
        <begin position="670"/>
        <end position="681"/>
    </location>
</feature>
<dbReference type="CDD" id="cd16474">
    <property type="entry name" value="RING-H2_RNF111-like"/>
    <property type="match status" value="1"/>
</dbReference>
<proteinExistence type="predicted"/>
<keyword evidence="7" id="KW-0862">Zinc</keyword>
<dbReference type="PANTHER" id="PTHR22937:SF65">
    <property type="entry name" value="E3 UBIQUITIN-PROTEIN LIGASE ARK2C"/>
    <property type="match status" value="1"/>
</dbReference>
<feature type="compositionally biased region" description="Low complexity" evidence="9">
    <location>
        <begin position="856"/>
        <end position="865"/>
    </location>
</feature>
<feature type="compositionally biased region" description="Basic residues" evidence="9">
    <location>
        <begin position="463"/>
        <end position="482"/>
    </location>
</feature>
<dbReference type="SMART" id="SM00184">
    <property type="entry name" value="RING"/>
    <property type="match status" value="1"/>
</dbReference>
<feature type="compositionally biased region" description="Basic and acidic residues" evidence="9">
    <location>
        <begin position="639"/>
        <end position="650"/>
    </location>
</feature>
<feature type="region of interest" description="Disordered" evidence="9">
    <location>
        <begin position="936"/>
        <end position="976"/>
    </location>
</feature>
<evidence type="ECO:0000256" key="4">
    <source>
        <dbReference type="ARBA" id="ARBA00022723"/>
    </source>
</evidence>
<protein>
    <recommendedName>
        <fullName evidence="2">RING-type E3 ubiquitin transferase</fullName>
        <ecNumber evidence="2">2.3.2.27</ecNumber>
    </recommendedName>
</protein>